<evidence type="ECO:0000313" key="3">
    <source>
        <dbReference type="Proteomes" id="UP001172083"/>
    </source>
</evidence>
<accession>A0ABT8L8U0</accession>
<gene>
    <name evidence="2" type="ORF">QQ020_18975</name>
</gene>
<keyword evidence="2" id="KW-0449">Lipoprotein</keyword>
<comment type="caution">
    <text evidence="2">The sequence shown here is derived from an EMBL/GenBank/DDBJ whole genome shotgun (WGS) entry which is preliminary data.</text>
</comment>
<dbReference type="SUPFAM" id="SSF159501">
    <property type="entry name" value="EreA/ChaN-like"/>
    <property type="match status" value="1"/>
</dbReference>
<evidence type="ECO:0000259" key="1">
    <source>
        <dbReference type="Pfam" id="PF04187"/>
    </source>
</evidence>
<dbReference type="CDD" id="cd14727">
    <property type="entry name" value="ChanN-like"/>
    <property type="match status" value="1"/>
</dbReference>
<dbReference type="EMBL" id="JAUJEB010000004">
    <property type="protein sequence ID" value="MDN5214168.1"/>
    <property type="molecule type" value="Genomic_DNA"/>
</dbReference>
<dbReference type="Pfam" id="PF04187">
    <property type="entry name" value="Cofac_haem_bdg"/>
    <property type="match status" value="1"/>
</dbReference>
<sequence>MKFIDSSTVLKSGIALMLVLLGSFDTKDSYRLYDRQGKHSNYRQLLDKAVKADVVLFGELHDNPICHWLQLELTRDLYDKKSGKVILGAEMFEADNQMILDEFLDGLIGEANFEKEAKLWNNYRTDYKPLVLFAKEKHIPFIASNIPRRYASMVYKGGFASLQNLSARAKSFIAPLPIAYDSTLEGYSNMLAMAIGHGGSNLPRAQAIKDATMAHFIYRNLEKRHTLIHLNGTYHSNNFEGIGWYLNQLDDRLKILSIASVEQSDVNVLVPENEGVADFILTIPSTMTKTH</sequence>
<organism evidence="2 3">
    <name type="scientific">Agaribacillus aureus</name>
    <dbReference type="NCBI Taxonomy" id="3051825"/>
    <lineage>
        <taxon>Bacteria</taxon>
        <taxon>Pseudomonadati</taxon>
        <taxon>Bacteroidota</taxon>
        <taxon>Cytophagia</taxon>
        <taxon>Cytophagales</taxon>
        <taxon>Splendidivirgaceae</taxon>
        <taxon>Agaribacillus</taxon>
    </lineage>
</organism>
<protein>
    <submittedName>
        <fullName evidence="2">ChaN family lipoprotein</fullName>
    </submittedName>
</protein>
<keyword evidence="3" id="KW-1185">Reference proteome</keyword>
<dbReference type="Gene3D" id="3.40.50.11550">
    <property type="match status" value="1"/>
</dbReference>
<proteinExistence type="predicted"/>
<name>A0ABT8L8U0_9BACT</name>
<dbReference type="InterPro" id="IPR007314">
    <property type="entry name" value="Cofac_haem-bd_dom"/>
</dbReference>
<dbReference type="Proteomes" id="UP001172083">
    <property type="component" value="Unassembled WGS sequence"/>
</dbReference>
<feature type="domain" description="Haem-binding uptake Tiki superfamily ChaN" evidence="1">
    <location>
        <begin position="46"/>
        <end position="246"/>
    </location>
</feature>
<evidence type="ECO:0000313" key="2">
    <source>
        <dbReference type="EMBL" id="MDN5214168.1"/>
    </source>
</evidence>
<reference evidence="2" key="1">
    <citation type="submission" date="2023-06" db="EMBL/GenBank/DDBJ databases">
        <title>Genomic of Agaribacillus aureum.</title>
        <authorList>
            <person name="Wang G."/>
        </authorList>
    </citation>
    <scope>NUCLEOTIDE SEQUENCE</scope>
    <source>
        <strain evidence="2">BMA12</strain>
    </source>
</reference>
<dbReference type="RefSeq" id="WP_346759503.1">
    <property type="nucleotide sequence ID" value="NZ_JAUJEB010000004.1"/>
</dbReference>